<organism evidence="1">
    <name type="scientific">marine metagenome</name>
    <dbReference type="NCBI Taxonomy" id="408172"/>
    <lineage>
        <taxon>unclassified sequences</taxon>
        <taxon>metagenomes</taxon>
        <taxon>ecological metagenomes</taxon>
    </lineage>
</organism>
<accession>A0A381W4V0</accession>
<evidence type="ECO:0000313" key="1">
    <source>
        <dbReference type="EMBL" id="SVA46967.1"/>
    </source>
</evidence>
<gene>
    <name evidence="1" type="ORF">METZ01_LOCUS99821</name>
</gene>
<name>A0A381W4V0_9ZZZZ</name>
<protein>
    <submittedName>
        <fullName evidence="1">Uncharacterized protein</fullName>
    </submittedName>
</protein>
<dbReference type="EMBL" id="UINC01010568">
    <property type="protein sequence ID" value="SVA46967.1"/>
    <property type="molecule type" value="Genomic_DNA"/>
</dbReference>
<reference evidence="1" key="1">
    <citation type="submission" date="2018-05" db="EMBL/GenBank/DDBJ databases">
        <authorList>
            <person name="Lanie J.A."/>
            <person name="Ng W.-L."/>
            <person name="Kazmierczak K.M."/>
            <person name="Andrzejewski T.M."/>
            <person name="Davidsen T.M."/>
            <person name="Wayne K.J."/>
            <person name="Tettelin H."/>
            <person name="Glass J.I."/>
            <person name="Rusch D."/>
            <person name="Podicherti R."/>
            <person name="Tsui H.-C.T."/>
            <person name="Winkler M.E."/>
        </authorList>
    </citation>
    <scope>NUCLEOTIDE SEQUENCE</scope>
</reference>
<sequence>MSILIYIFLKKHLPTEEKSGIEELLI</sequence>
<dbReference type="AlphaFoldDB" id="A0A381W4V0"/>
<proteinExistence type="predicted"/>